<dbReference type="InterPro" id="IPR013087">
    <property type="entry name" value="Znf_C2H2_type"/>
</dbReference>
<feature type="compositionally biased region" description="Acidic residues" evidence="4">
    <location>
        <begin position="302"/>
        <end position="311"/>
    </location>
</feature>
<accession>D7FV52</accession>
<feature type="compositionally biased region" description="Polar residues" evidence="4">
    <location>
        <begin position="1"/>
        <end position="10"/>
    </location>
</feature>
<comment type="similarity">
    <text evidence="2">Belongs to the ARS2 family.</text>
</comment>
<name>D7FV52_ECTSI</name>
<dbReference type="STRING" id="2880.D7FV52"/>
<feature type="region of interest" description="Disordered" evidence="4">
    <location>
        <begin position="261"/>
        <end position="312"/>
    </location>
</feature>
<feature type="region of interest" description="Disordered" evidence="4">
    <location>
        <begin position="1"/>
        <end position="31"/>
    </location>
</feature>
<dbReference type="InterPro" id="IPR007042">
    <property type="entry name" value="SERRATE/Ars2_C"/>
</dbReference>
<comment type="subcellular location">
    <subcellularLocation>
        <location evidence="1">Nucleus</location>
    </subcellularLocation>
</comment>
<dbReference type="OrthoDB" id="342064at2759"/>
<dbReference type="Pfam" id="PF12066">
    <property type="entry name" value="SERRATE_Ars2_N"/>
    <property type="match status" value="1"/>
</dbReference>
<keyword evidence="3" id="KW-0539">Nucleus</keyword>
<dbReference type="PANTHER" id="PTHR13165">
    <property type="entry name" value="ARSENITE-RESISTANCE PROTEIN 2"/>
    <property type="match status" value="1"/>
</dbReference>
<evidence type="ECO:0000256" key="2">
    <source>
        <dbReference type="ARBA" id="ARBA00005407"/>
    </source>
</evidence>
<dbReference type="CDD" id="cd00590">
    <property type="entry name" value="RRM_SF"/>
    <property type="match status" value="1"/>
</dbReference>
<sequence length="844" mass="92093">MVTGTGSTTDLEGETEIPSVETTGSGVATTHETGTVEVMLLETGTEAVSILGRETAAAAPLVTGTGVGMREIGRGVGIVTLLTIRETELANRAARVREGLSNNGPMMQPMGGNMPMMQPMGVPGAPIFPPQGGGHGQMVFTTTQRPQPKLPGPHTRTYNILPMISFKAFMAEQRDDVTPEECKQRYDEYKADYVQRLTHSFIDVHCKEEWFLERYHPKRAESTRYAKLKWVDKESAVFGEQLRANPRLFVASASLDPISEEQRWGGMDKRKKRPRNSSREDASVDAMEEDLDQPGETTPQDDKDDGDADYDVDAKDISAHSDKVAFIRRIPAWVSTDELGRQIVEEAPQHERIVCSDAANTRNDDFARSAYIVYDTPEKATKAVQQLNKMRIYQNSRPKTKIAKKQSGDGRYFELKVFSYQPRSQNSVDHDFSTANRVAHDSKQSLKVAKALDEEFRRAESTDGITALLAEPEVQAALASSSSGAAQLDLVCAYMKRVYFYVYYRGQECRDEGDMIASRGAGRGVPAASKEEIQEAMSKADAVEGTNGNGVAEASVGSTDKGETGQTSRRGSGTEFVDARSADRIKQAENAEETRKKDQAFVERYDERVKAEVTKWQAMNTGRTDEGYARCLMPNCGKLFKAPEFVHKHLVNKHPEKYKLVLDQVADPFVRELLMADDNKPLPNIVADANTPPVVLLPGAMAMGGTLGGMPQGPPPMGAPGFPMMGGGMPMGMGGMMGPMVPGQMGGMGDFPMQMPMPPDAMMGSAGRGFRGRGGGGFRGRGGPGGRFGGRGMGRVDSMPEPTGPRDPRSLVSYVDVDAPKETTPNLDYGDAFPSKSKKKRKTM</sequence>
<evidence type="ECO:0000256" key="4">
    <source>
        <dbReference type="SAM" id="MobiDB-lite"/>
    </source>
</evidence>
<feature type="region of interest" description="Disordered" evidence="4">
    <location>
        <begin position="521"/>
        <end position="592"/>
    </location>
</feature>
<dbReference type="InParanoid" id="D7FV52"/>
<organism evidence="6 7">
    <name type="scientific">Ectocarpus siliculosus</name>
    <name type="common">Brown alga</name>
    <name type="synonym">Conferva siliculosa</name>
    <dbReference type="NCBI Taxonomy" id="2880"/>
    <lineage>
        <taxon>Eukaryota</taxon>
        <taxon>Sar</taxon>
        <taxon>Stramenopiles</taxon>
        <taxon>Ochrophyta</taxon>
        <taxon>PX clade</taxon>
        <taxon>Phaeophyceae</taxon>
        <taxon>Ectocarpales</taxon>
        <taxon>Ectocarpaceae</taxon>
        <taxon>Ectocarpus</taxon>
    </lineage>
</organism>
<dbReference type="EMBL" id="FN648474">
    <property type="protein sequence ID" value="CBJ31858.1"/>
    <property type="molecule type" value="Genomic_DNA"/>
</dbReference>
<dbReference type="OMA" id="FEDKIMQ"/>
<dbReference type="SUPFAM" id="SSF54928">
    <property type="entry name" value="RNA-binding domain, RBD"/>
    <property type="match status" value="1"/>
</dbReference>
<dbReference type="InterPro" id="IPR012677">
    <property type="entry name" value="Nucleotide-bd_a/b_plait_sf"/>
</dbReference>
<dbReference type="InterPro" id="IPR021933">
    <property type="entry name" value="SERRATE/Ars2_N"/>
</dbReference>
<keyword evidence="7" id="KW-1185">Reference proteome</keyword>
<dbReference type="Pfam" id="PF04959">
    <property type="entry name" value="ARS2"/>
    <property type="match status" value="1"/>
</dbReference>
<evidence type="ECO:0000259" key="5">
    <source>
        <dbReference type="PROSITE" id="PS00028"/>
    </source>
</evidence>
<protein>
    <recommendedName>
        <fullName evidence="5">C2H2-type domain-containing protein</fullName>
    </recommendedName>
</protein>
<dbReference type="EMBL" id="FN649751">
    <property type="protein sequence ID" value="CBJ31858.1"/>
    <property type="molecule type" value="Genomic_DNA"/>
</dbReference>
<dbReference type="InterPro" id="IPR039727">
    <property type="entry name" value="SE/Ars2"/>
</dbReference>
<dbReference type="eggNOG" id="KOG2295">
    <property type="taxonomic scope" value="Eukaryota"/>
</dbReference>
<proteinExistence type="inferred from homology"/>
<gene>
    <name evidence="6" type="ORF">Esi_0289_0007</name>
</gene>
<dbReference type="Proteomes" id="UP000002630">
    <property type="component" value="Linkage Group LG26"/>
</dbReference>
<dbReference type="GO" id="GO:0003676">
    <property type="term" value="F:nucleic acid binding"/>
    <property type="evidence" value="ECO:0007669"/>
    <property type="project" value="InterPro"/>
</dbReference>
<feature type="compositionally biased region" description="Basic and acidic residues" evidence="4">
    <location>
        <begin position="577"/>
        <end position="592"/>
    </location>
</feature>
<dbReference type="GO" id="GO:0031053">
    <property type="term" value="P:primary miRNA processing"/>
    <property type="evidence" value="ECO:0007669"/>
    <property type="project" value="TreeGrafter"/>
</dbReference>
<evidence type="ECO:0000256" key="3">
    <source>
        <dbReference type="ARBA" id="ARBA00023242"/>
    </source>
</evidence>
<evidence type="ECO:0000313" key="7">
    <source>
        <dbReference type="Proteomes" id="UP000002630"/>
    </source>
</evidence>
<feature type="compositionally biased region" description="Polar residues" evidence="4">
    <location>
        <begin position="20"/>
        <end position="31"/>
    </location>
</feature>
<dbReference type="PROSITE" id="PS00028">
    <property type="entry name" value="ZINC_FINGER_C2H2_1"/>
    <property type="match status" value="1"/>
</dbReference>
<dbReference type="Gene3D" id="3.30.70.330">
    <property type="match status" value="1"/>
</dbReference>
<feature type="region of interest" description="Disordered" evidence="4">
    <location>
        <begin position="773"/>
        <end position="844"/>
    </location>
</feature>
<reference evidence="6 7" key="1">
    <citation type="journal article" date="2010" name="Nature">
        <title>The Ectocarpus genome and the independent evolution of multicellularity in brown algae.</title>
        <authorList>
            <person name="Cock J.M."/>
            <person name="Sterck L."/>
            <person name="Rouze P."/>
            <person name="Scornet D."/>
            <person name="Allen A.E."/>
            <person name="Amoutzias G."/>
            <person name="Anthouard V."/>
            <person name="Artiguenave F."/>
            <person name="Aury J.M."/>
            <person name="Badger J.H."/>
            <person name="Beszteri B."/>
            <person name="Billiau K."/>
            <person name="Bonnet E."/>
            <person name="Bothwell J.H."/>
            <person name="Bowler C."/>
            <person name="Boyen C."/>
            <person name="Brownlee C."/>
            <person name="Carrano C.J."/>
            <person name="Charrier B."/>
            <person name="Cho G.Y."/>
            <person name="Coelho S.M."/>
            <person name="Collen J."/>
            <person name="Corre E."/>
            <person name="Da Silva C."/>
            <person name="Delage L."/>
            <person name="Delaroque N."/>
            <person name="Dittami S.M."/>
            <person name="Doulbeau S."/>
            <person name="Elias M."/>
            <person name="Farnham G."/>
            <person name="Gachon C.M."/>
            <person name="Gschloessl B."/>
            <person name="Heesch S."/>
            <person name="Jabbari K."/>
            <person name="Jubin C."/>
            <person name="Kawai H."/>
            <person name="Kimura K."/>
            <person name="Kloareg B."/>
            <person name="Kupper F.C."/>
            <person name="Lang D."/>
            <person name="Le Bail A."/>
            <person name="Leblanc C."/>
            <person name="Lerouge P."/>
            <person name="Lohr M."/>
            <person name="Lopez P.J."/>
            <person name="Martens C."/>
            <person name="Maumus F."/>
            <person name="Michel G."/>
            <person name="Miranda-Saavedra D."/>
            <person name="Morales J."/>
            <person name="Moreau H."/>
            <person name="Motomura T."/>
            <person name="Nagasato C."/>
            <person name="Napoli C.A."/>
            <person name="Nelson D.R."/>
            <person name="Nyvall-Collen P."/>
            <person name="Peters A.F."/>
            <person name="Pommier C."/>
            <person name="Potin P."/>
            <person name="Poulain J."/>
            <person name="Quesneville H."/>
            <person name="Read B."/>
            <person name="Rensing S.A."/>
            <person name="Ritter A."/>
            <person name="Rousvoal S."/>
            <person name="Samanta M."/>
            <person name="Samson G."/>
            <person name="Schroeder D.C."/>
            <person name="Segurens B."/>
            <person name="Strittmatter M."/>
            <person name="Tonon T."/>
            <person name="Tregear J.W."/>
            <person name="Valentin K."/>
            <person name="von Dassow P."/>
            <person name="Yamagishi T."/>
            <person name="Van de Peer Y."/>
            <person name="Wincker P."/>
        </authorList>
    </citation>
    <scope>NUCLEOTIDE SEQUENCE [LARGE SCALE GENOMIC DNA]</scope>
    <source>
        <strain evidence="7">Ec32 / CCAP1310/4</strain>
    </source>
</reference>
<dbReference type="AlphaFoldDB" id="D7FV52"/>
<dbReference type="PANTHER" id="PTHR13165:SF0">
    <property type="entry name" value="SERRATE RNA EFFECTOR MOLECULE HOMOLOG"/>
    <property type="match status" value="1"/>
</dbReference>
<evidence type="ECO:0000256" key="1">
    <source>
        <dbReference type="ARBA" id="ARBA00004123"/>
    </source>
</evidence>
<feature type="domain" description="C2H2-type" evidence="5">
    <location>
        <begin position="631"/>
        <end position="654"/>
    </location>
</feature>
<evidence type="ECO:0000313" key="6">
    <source>
        <dbReference type="EMBL" id="CBJ31858.1"/>
    </source>
</evidence>
<dbReference type="GO" id="GO:0016604">
    <property type="term" value="C:nuclear body"/>
    <property type="evidence" value="ECO:0007669"/>
    <property type="project" value="TreeGrafter"/>
</dbReference>
<dbReference type="InterPro" id="IPR035979">
    <property type="entry name" value="RBD_domain_sf"/>
</dbReference>
<feature type="compositionally biased region" description="Gly residues" evidence="4">
    <location>
        <begin position="773"/>
        <end position="793"/>
    </location>
</feature>